<keyword evidence="1" id="KW-0235">DNA replication</keyword>
<dbReference type="SMART" id="SM00382">
    <property type="entry name" value="AAA"/>
    <property type="match status" value="1"/>
</dbReference>
<dbReference type="Pfam" id="PF00004">
    <property type="entry name" value="AAA"/>
    <property type="match status" value="1"/>
</dbReference>
<dbReference type="Gene3D" id="3.40.50.300">
    <property type="entry name" value="P-loop containing nucleotide triphosphate hydrolases"/>
    <property type="match status" value="1"/>
</dbReference>
<accession>A0A6C0DIY6</accession>
<organism evidence="3">
    <name type="scientific">viral metagenome</name>
    <dbReference type="NCBI Taxonomy" id="1070528"/>
    <lineage>
        <taxon>unclassified sequences</taxon>
        <taxon>metagenomes</taxon>
        <taxon>organismal metagenomes</taxon>
    </lineage>
</organism>
<dbReference type="AlphaFoldDB" id="A0A6C0DIY6"/>
<evidence type="ECO:0000256" key="1">
    <source>
        <dbReference type="ARBA" id="ARBA00022705"/>
    </source>
</evidence>
<name>A0A6C0DIY6_9ZZZZ</name>
<dbReference type="GO" id="GO:0016887">
    <property type="term" value="F:ATP hydrolysis activity"/>
    <property type="evidence" value="ECO:0007669"/>
    <property type="project" value="InterPro"/>
</dbReference>
<proteinExistence type="predicted"/>
<dbReference type="GO" id="GO:0005524">
    <property type="term" value="F:ATP binding"/>
    <property type="evidence" value="ECO:0007669"/>
    <property type="project" value="InterPro"/>
</dbReference>
<reference evidence="3" key="1">
    <citation type="journal article" date="2020" name="Nature">
        <title>Giant virus diversity and host interactions through global metagenomics.</title>
        <authorList>
            <person name="Schulz F."/>
            <person name="Roux S."/>
            <person name="Paez-Espino D."/>
            <person name="Jungbluth S."/>
            <person name="Walsh D.A."/>
            <person name="Denef V.J."/>
            <person name="McMahon K.D."/>
            <person name="Konstantinidis K.T."/>
            <person name="Eloe-Fadrosh E.A."/>
            <person name="Kyrpides N.C."/>
            <person name="Woyke T."/>
        </authorList>
    </citation>
    <scope>NUCLEOTIDE SEQUENCE</scope>
    <source>
        <strain evidence="3">GVMAG-M-3300023174-189</strain>
    </source>
</reference>
<feature type="domain" description="AAA+ ATPase" evidence="2">
    <location>
        <begin position="22"/>
        <end position="156"/>
    </location>
</feature>
<sequence length="394" mass="45112">MNYTSLHPSVEDSLRRWLQNPTTAAFLLVGPPGVGKTTLAREILKQETYRIVELNASHTRSGQAFKKQIIPLLVQKSVLEAMSPQSNQHKLAVLLDEIDGLSLGEKGGLSELLDYMRSWKQGQTTHPLLLICNEIKGRAYQHIVRLSTYIQMEFPVQTVQTWLGNTLRPEVLASADLRVILRSLKGCDSVSIYQGQAREQETPELIGDEIQDEEPSTEILRFSHSCLYDFWDPLIIPEVENNLGNLSGLCVHENIHKRLDSAEDPWTHYKEFLTLFDLSDKADYWAFFYQNWNLLRPSFQLKLKITNAFLSEYPVTKVTTPSQLQFTQVLTRQSSMYNTWKQMIQFSDEHACSVEDIPMILNQVVQARQTKVPAAQAKKIESISIPKQLCIYKE</sequence>
<evidence type="ECO:0000313" key="3">
    <source>
        <dbReference type="EMBL" id="QHT16533.1"/>
    </source>
</evidence>
<dbReference type="PANTHER" id="PTHR23389:SF6">
    <property type="entry name" value="REPLICATION FACTOR C SUBUNIT 1"/>
    <property type="match status" value="1"/>
</dbReference>
<dbReference type="EMBL" id="MN739626">
    <property type="protein sequence ID" value="QHT16533.1"/>
    <property type="molecule type" value="Genomic_DNA"/>
</dbReference>
<dbReference type="InterPro" id="IPR003959">
    <property type="entry name" value="ATPase_AAA_core"/>
</dbReference>
<dbReference type="GO" id="GO:0006260">
    <property type="term" value="P:DNA replication"/>
    <property type="evidence" value="ECO:0007669"/>
    <property type="project" value="UniProtKB-KW"/>
</dbReference>
<dbReference type="InterPro" id="IPR003593">
    <property type="entry name" value="AAA+_ATPase"/>
</dbReference>
<dbReference type="InterPro" id="IPR027417">
    <property type="entry name" value="P-loop_NTPase"/>
</dbReference>
<dbReference type="CDD" id="cd00009">
    <property type="entry name" value="AAA"/>
    <property type="match status" value="1"/>
</dbReference>
<dbReference type="PANTHER" id="PTHR23389">
    <property type="entry name" value="CHROMOSOME TRANSMISSION FIDELITY FACTOR 18"/>
    <property type="match status" value="1"/>
</dbReference>
<protein>
    <recommendedName>
        <fullName evidence="2">AAA+ ATPase domain-containing protein</fullName>
    </recommendedName>
</protein>
<evidence type="ECO:0000259" key="2">
    <source>
        <dbReference type="SMART" id="SM00382"/>
    </source>
</evidence>
<dbReference type="SUPFAM" id="SSF52540">
    <property type="entry name" value="P-loop containing nucleoside triphosphate hydrolases"/>
    <property type="match status" value="1"/>
</dbReference>